<evidence type="ECO:0000256" key="4">
    <source>
        <dbReference type="ARBA" id="ARBA00022475"/>
    </source>
</evidence>
<dbReference type="PANTHER" id="PTHR36838">
    <property type="entry name" value="AUXIN EFFLUX CARRIER FAMILY PROTEIN"/>
    <property type="match status" value="1"/>
</dbReference>
<evidence type="ECO:0000256" key="2">
    <source>
        <dbReference type="ARBA" id="ARBA00010145"/>
    </source>
</evidence>
<dbReference type="GO" id="GO:0005886">
    <property type="term" value="C:plasma membrane"/>
    <property type="evidence" value="ECO:0007669"/>
    <property type="project" value="UniProtKB-SubCell"/>
</dbReference>
<evidence type="ECO:0000313" key="9">
    <source>
        <dbReference type="EMBL" id="KXU10435.1"/>
    </source>
</evidence>
<evidence type="ECO:0000256" key="7">
    <source>
        <dbReference type="ARBA" id="ARBA00023136"/>
    </source>
</evidence>
<name>A0A139R6Y0_9STRE</name>
<comment type="subcellular location">
    <subcellularLocation>
        <location evidence="1">Cell membrane</location>
        <topology evidence="1">Multi-pass membrane protein</topology>
    </subcellularLocation>
</comment>
<dbReference type="Gene3D" id="1.20.1530.20">
    <property type="match status" value="1"/>
</dbReference>
<dbReference type="EMBL" id="LQXV01000061">
    <property type="protein sequence ID" value="KXU10435.1"/>
    <property type="molecule type" value="Genomic_DNA"/>
</dbReference>
<keyword evidence="6 8" id="KW-1133">Transmembrane helix</keyword>
<dbReference type="PANTHER" id="PTHR36838:SF1">
    <property type="entry name" value="SLR1864 PROTEIN"/>
    <property type="match status" value="1"/>
</dbReference>
<dbReference type="InterPro" id="IPR004776">
    <property type="entry name" value="Mem_transp_PIN-like"/>
</dbReference>
<feature type="transmembrane region" description="Helical" evidence="8">
    <location>
        <begin position="96"/>
        <end position="118"/>
    </location>
</feature>
<evidence type="ECO:0000256" key="6">
    <source>
        <dbReference type="ARBA" id="ARBA00022989"/>
    </source>
</evidence>
<feature type="transmembrane region" description="Helical" evidence="8">
    <location>
        <begin position="226"/>
        <end position="248"/>
    </location>
</feature>
<keyword evidence="4" id="KW-1003">Cell membrane</keyword>
<protein>
    <submittedName>
        <fullName evidence="9">Transporter</fullName>
    </submittedName>
</protein>
<feature type="transmembrane region" description="Helical" evidence="8">
    <location>
        <begin position="124"/>
        <end position="143"/>
    </location>
</feature>
<reference evidence="10" key="2">
    <citation type="submission" date="2016-10" db="EMBL/GenBank/DDBJ databases">
        <authorList>
            <person name="de Groot N.N."/>
        </authorList>
    </citation>
    <scope>NUCLEOTIDE SEQUENCE [LARGE SCALE GENOMIC DNA]</scope>
    <source>
        <strain evidence="10">LMG 15572</strain>
    </source>
</reference>
<evidence type="ECO:0000256" key="3">
    <source>
        <dbReference type="ARBA" id="ARBA00022448"/>
    </source>
</evidence>
<keyword evidence="3" id="KW-0813">Transport</keyword>
<organism evidence="9 11">
    <name type="scientific">Streptococcus gallolyticus</name>
    <dbReference type="NCBI Taxonomy" id="315405"/>
    <lineage>
        <taxon>Bacteria</taxon>
        <taxon>Bacillati</taxon>
        <taxon>Bacillota</taxon>
        <taxon>Bacilli</taxon>
        <taxon>Lactobacillales</taxon>
        <taxon>Streptococcaceae</taxon>
        <taxon>Streptococcus</taxon>
    </lineage>
</organism>
<feature type="transmembrane region" description="Helical" evidence="8">
    <location>
        <begin position="30"/>
        <end position="49"/>
    </location>
</feature>
<dbReference type="PATRIC" id="fig|315405.12.peg.228"/>
<evidence type="ECO:0000313" key="11">
    <source>
        <dbReference type="Proteomes" id="UP000071927"/>
    </source>
</evidence>
<comment type="similarity">
    <text evidence="2">Belongs to the auxin efflux carrier (TC 2.A.69) family.</text>
</comment>
<dbReference type="Pfam" id="PF03547">
    <property type="entry name" value="Mem_trans"/>
    <property type="match status" value="1"/>
</dbReference>
<evidence type="ECO:0000256" key="1">
    <source>
        <dbReference type="ARBA" id="ARBA00004651"/>
    </source>
</evidence>
<gene>
    <name evidence="10" type="ORF">SAMN05660328_10314</name>
    <name evidence="9" type="ORF">SGADD03_00178</name>
</gene>
<evidence type="ECO:0000256" key="8">
    <source>
        <dbReference type="SAM" id="Phobius"/>
    </source>
</evidence>
<feature type="transmembrane region" description="Helical" evidence="8">
    <location>
        <begin position="191"/>
        <end position="214"/>
    </location>
</feature>
<dbReference type="Proteomes" id="UP000183629">
    <property type="component" value="Unassembled WGS sequence"/>
</dbReference>
<keyword evidence="5 8" id="KW-0812">Transmembrane</keyword>
<dbReference type="Proteomes" id="UP000071927">
    <property type="component" value="Unassembled WGS sequence"/>
</dbReference>
<reference evidence="12" key="3">
    <citation type="submission" date="2016-10" db="EMBL/GenBank/DDBJ databases">
        <authorList>
            <person name="Varghese N."/>
            <person name="Submissions S."/>
        </authorList>
    </citation>
    <scope>NUCLEOTIDE SEQUENCE [LARGE SCALE GENOMIC DNA]</scope>
    <source>
        <strain evidence="12">LMG 15572</strain>
    </source>
</reference>
<dbReference type="AlphaFoldDB" id="A0A139R6Y0"/>
<feature type="transmembrane region" description="Helical" evidence="8">
    <location>
        <begin position="61"/>
        <end position="84"/>
    </location>
</feature>
<feature type="transmembrane region" description="Helical" evidence="8">
    <location>
        <begin position="164"/>
        <end position="185"/>
    </location>
</feature>
<dbReference type="RefSeq" id="WP_061459722.1">
    <property type="nucleotide sequence ID" value="NZ_FOLZ01000001.1"/>
</dbReference>
<keyword evidence="12" id="KW-1185">Reference proteome</keyword>
<evidence type="ECO:0000313" key="12">
    <source>
        <dbReference type="Proteomes" id="UP000183629"/>
    </source>
</evidence>
<evidence type="ECO:0000256" key="5">
    <source>
        <dbReference type="ARBA" id="ARBA00022692"/>
    </source>
</evidence>
<accession>A0A139R6Y0</accession>
<dbReference type="EMBL" id="FPBN01000003">
    <property type="protein sequence ID" value="SFU58158.1"/>
    <property type="molecule type" value="Genomic_DNA"/>
</dbReference>
<proteinExistence type="inferred from homology"/>
<dbReference type="InterPro" id="IPR038770">
    <property type="entry name" value="Na+/solute_symporter_sf"/>
</dbReference>
<sequence>MIVLTQIGIFLILICVGVLAVKLRILEEASLAGVSGLVMKIALPCYIFINAVTSATRQSLMQSLIIVPIGIALYIALVLVNICIEKVFGLKGNRQKIYRASFVFGNIGFMGIPLVAAIYPDTAILYVSVFTIVDQLFFWTYGVTLTQPVSQAKEGFSLATLKNLVSPPLVAIVLAVIFIVVGIPVPTIAESVLNTIGSTSMPLALIYIGGVLCSANLKPVLKCGELYAGIIVKMIAIPVVAFFVMAQLGLPEDMSATIAYMAALPGIELVPMLAEANGSDGDYAVCAIMMTTIACLITLPIVSLLMAIL</sequence>
<evidence type="ECO:0000313" key="10">
    <source>
        <dbReference type="EMBL" id="SFU58158.1"/>
    </source>
</evidence>
<feature type="transmembrane region" description="Helical" evidence="8">
    <location>
        <begin position="286"/>
        <end position="308"/>
    </location>
</feature>
<dbReference type="GO" id="GO:0055085">
    <property type="term" value="P:transmembrane transport"/>
    <property type="evidence" value="ECO:0007669"/>
    <property type="project" value="InterPro"/>
</dbReference>
<feature type="transmembrane region" description="Helical" evidence="8">
    <location>
        <begin position="6"/>
        <end position="23"/>
    </location>
</feature>
<keyword evidence="7 8" id="KW-0472">Membrane</keyword>
<reference evidence="9 11" key="1">
    <citation type="submission" date="2016-01" db="EMBL/GenBank/DDBJ databases">
        <title>Highly variable Streptococcus oralis are common among viridans streptococci isolated from primates.</title>
        <authorList>
            <person name="Denapaite D."/>
            <person name="Rieger M."/>
            <person name="Koendgen S."/>
            <person name="Brueckner R."/>
            <person name="Ochigava I."/>
            <person name="Kappeler P."/>
            <person name="Maetz-Rensing K."/>
            <person name="Leendertz F."/>
            <person name="Hakenbeck R."/>
        </authorList>
    </citation>
    <scope>NUCLEOTIDE SEQUENCE [LARGE SCALE GENOMIC DNA]</scope>
    <source>
        <strain evidence="9 11">DD03</strain>
    </source>
</reference>